<reference evidence="2" key="1">
    <citation type="journal article" date="2023" name="G3 (Bethesda)">
        <title>Genome assembly and association tests identify interacting loci associated with vigor, precocity, and sex in interspecific pistachio rootstocks.</title>
        <authorList>
            <person name="Palmer W."/>
            <person name="Jacygrad E."/>
            <person name="Sagayaradj S."/>
            <person name="Cavanaugh K."/>
            <person name="Han R."/>
            <person name="Bertier L."/>
            <person name="Beede B."/>
            <person name="Kafkas S."/>
            <person name="Golino D."/>
            <person name="Preece J."/>
            <person name="Michelmore R."/>
        </authorList>
    </citation>
    <scope>NUCLEOTIDE SEQUENCE [LARGE SCALE GENOMIC DNA]</scope>
</reference>
<accession>A0ACC0YUG9</accession>
<name>A0ACC0YUG9_9ROSI</name>
<dbReference type="EMBL" id="CM047739">
    <property type="protein sequence ID" value="KAJ0042268.1"/>
    <property type="molecule type" value="Genomic_DNA"/>
</dbReference>
<gene>
    <name evidence="1" type="ORF">Pint_19429</name>
</gene>
<keyword evidence="2" id="KW-1185">Reference proteome</keyword>
<evidence type="ECO:0000313" key="1">
    <source>
        <dbReference type="EMBL" id="KAJ0042268.1"/>
    </source>
</evidence>
<comment type="caution">
    <text evidence="1">The sequence shown here is derived from an EMBL/GenBank/DDBJ whole genome shotgun (WGS) entry which is preliminary data.</text>
</comment>
<sequence>MEKQHQYSLVLTFITVISLGLATFVSCFIAESKKAQIKDLKVDGKLCYLPGSHAYKYGVVALVCLGIAHVIGNLQVCGNFCSREKRRNNKAKTPAVVTILVIFSWMCFGLAAILITTATSMSRRQAYGQGWLDQECYLVKEGVFIGSGGLALVSLGSTLVAAFLTRRKSYVEQG</sequence>
<evidence type="ECO:0000313" key="2">
    <source>
        <dbReference type="Proteomes" id="UP001163603"/>
    </source>
</evidence>
<dbReference type="Proteomes" id="UP001163603">
    <property type="component" value="Chromosome 4"/>
</dbReference>
<proteinExistence type="predicted"/>
<organism evidence="1 2">
    <name type="scientific">Pistacia integerrima</name>
    <dbReference type="NCBI Taxonomy" id="434235"/>
    <lineage>
        <taxon>Eukaryota</taxon>
        <taxon>Viridiplantae</taxon>
        <taxon>Streptophyta</taxon>
        <taxon>Embryophyta</taxon>
        <taxon>Tracheophyta</taxon>
        <taxon>Spermatophyta</taxon>
        <taxon>Magnoliopsida</taxon>
        <taxon>eudicotyledons</taxon>
        <taxon>Gunneridae</taxon>
        <taxon>Pentapetalae</taxon>
        <taxon>rosids</taxon>
        <taxon>malvids</taxon>
        <taxon>Sapindales</taxon>
        <taxon>Anacardiaceae</taxon>
        <taxon>Pistacia</taxon>
    </lineage>
</organism>
<protein>
    <submittedName>
        <fullName evidence="1">Uncharacterized protein</fullName>
    </submittedName>
</protein>